<dbReference type="Gene3D" id="3.40.47.10">
    <property type="match status" value="1"/>
</dbReference>
<dbReference type="InterPro" id="IPR049900">
    <property type="entry name" value="PKS_mFAS_DH"/>
</dbReference>
<evidence type="ECO:0000256" key="5">
    <source>
        <dbReference type="SAM" id="MobiDB-lite"/>
    </source>
</evidence>
<dbReference type="InterPro" id="IPR016035">
    <property type="entry name" value="Acyl_Trfase/lysoPLipase"/>
</dbReference>
<evidence type="ECO:0000313" key="10">
    <source>
        <dbReference type="Proteomes" id="UP001583193"/>
    </source>
</evidence>
<dbReference type="Gene3D" id="3.10.129.110">
    <property type="entry name" value="Polyketide synthase dehydratase"/>
    <property type="match status" value="1"/>
</dbReference>
<dbReference type="Pfam" id="PF02801">
    <property type="entry name" value="Ketoacyl-synt_C"/>
    <property type="match status" value="1"/>
</dbReference>
<proteinExistence type="predicted"/>
<keyword evidence="2" id="KW-0597">Phosphoprotein</keyword>
<feature type="domain" description="Ketosynthase family 3 (KS3)" evidence="7">
    <location>
        <begin position="375"/>
        <end position="795"/>
    </location>
</feature>
<dbReference type="InterPro" id="IPR001031">
    <property type="entry name" value="Thioesterase"/>
</dbReference>
<dbReference type="InterPro" id="IPR049551">
    <property type="entry name" value="PKS_DH_C"/>
</dbReference>
<dbReference type="PROSITE" id="PS00012">
    <property type="entry name" value="PHOSPHOPANTETHEINE"/>
    <property type="match status" value="1"/>
</dbReference>
<dbReference type="SMART" id="SM00823">
    <property type="entry name" value="PKS_PP"/>
    <property type="match status" value="1"/>
</dbReference>
<dbReference type="Pfam" id="PF00550">
    <property type="entry name" value="PP-binding"/>
    <property type="match status" value="1"/>
</dbReference>
<dbReference type="PROSITE" id="PS50075">
    <property type="entry name" value="CARRIER"/>
    <property type="match status" value="1"/>
</dbReference>
<dbReference type="InterPro" id="IPR001227">
    <property type="entry name" value="Ac_transferase_dom_sf"/>
</dbReference>
<dbReference type="SMART" id="SM00825">
    <property type="entry name" value="PKS_KS"/>
    <property type="match status" value="1"/>
</dbReference>
<feature type="region of interest" description="Disordered" evidence="5">
    <location>
        <begin position="1706"/>
        <end position="1749"/>
    </location>
</feature>
<evidence type="ECO:0000259" key="6">
    <source>
        <dbReference type="PROSITE" id="PS50075"/>
    </source>
</evidence>
<keyword evidence="10" id="KW-1185">Reference proteome</keyword>
<dbReference type="InterPro" id="IPR014043">
    <property type="entry name" value="Acyl_transferase_dom"/>
</dbReference>
<gene>
    <name evidence="9" type="ORF">Plec18167_002483</name>
</gene>
<dbReference type="CDD" id="cd00833">
    <property type="entry name" value="PKS"/>
    <property type="match status" value="1"/>
</dbReference>
<evidence type="ECO:0000256" key="2">
    <source>
        <dbReference type="ARBA" id="ARBA00022553"/>
    </source>
</evidence>
<dbReference type="SUPFAM" id="SSF52151">
    <property type="entry name" value="FabD/lysophospholipase-like"/>
    <property type="match status" value="1"/>
</dbReference>
<dbReference type="InterPro" id="IPR016039">
    <property type="entry name" value="Thiolase-like"/>
</dbReference>
<dbReference type="InterPro" id="IPR014030">
    <property type="entry name" value="Ketoacyl_synth_N"/>
</dbReference>
<dbReference type="PANTHER" id="PTHR43775:SF37">
    <property type="entry name" value="SI:DKEY-61P9.11"/>
    <property type="match status" value="1"/>
</dbReference>
<dbReference type="SUPFAM" id="SSF55048">
    <property type="entry name" value="Probable ACP-binding domain of malonyl-CoA ACP transacylase"/>
    <property type="match status" value="1"/>
</dbReference>
<sequence length="2038" mass="223308">MDVLLFGDQTDPEIIPYLRGHLSAPVDSPLVSSFLKSTSCALRRSIADLPAYLRQQLPPFASLEEFIRCYTSTPRKNAVVESTLLCVAQLADYITLAENARDFSDRKRIILGLSPGLIAGVTASVLPPGSAGIPFAVEAVQIAFRLALYISRCADRLHPASDAANPESWTITVAGLSEEGARSLLEHFDEAVPLPKPNRPYISAVSHSAVSLSGPPSTLERLLHHHSNAFQGCQITSVPVFGPYHAPHIHDQLCWEDILDFNVLDEFETLAQKPAVPVLSPRDGTPYSPESVGVLYQQAIADILTSCQNRSSIIAQCCIHASGGDGGSRLLRLGPSQSVDDFLITLEAQAQGSLHLFDWKEGISTTRDHCHGSKKDKIAIVGMSGRFPGAQDLDDFWKVPPDRFDAQAHYDPSGKGKNKSHTPFGCFVENAGLFDPRFFNMSPREATQTDPMQRLALITAYEALEMAGYVPNRTPSTRLDRIGTFYGQTSDDWREINEAQDIDTYFITGGVRAFGPGRINYHFGFSGPSFNVDTACSSSMAALHMACNALWLRDCDTAITGGLNIMTNPDIFAGLSKGQFLSKVGPCQTFDNDADGYCRGDGIGTLILKRLSDAEADKDNILGVILSAATNHSADAISITHPHGGTQEILYRRVLDQAGVDPNDIDYVEMHGTGTQAGDDTEMRSVTNVFAPDQISRPTHRQLYLGSVKANVGHGEAASGVTAIIKSLLMLRNNTIPPHVGIKREINKGFPDLAARNAHICLEATPFPRPQTRTRRIFVNNFSAAGGNTAVVIEDGNRKTLDGTDDRLMHVVSMSARSLSSLKANLCSLVEYLDMHPDVSLPSLSYTTTARRIHHNYRFSIAARDIATVRKACSEAAQKDTIPVPSAPRIAFTFTGQGSIYPRISADLFESSTLYRDSIMEFDSIATRFNFQSFMPLLNGTTDDISKLSPVLVQVGQVSIEMALTRLWHSWGIMPQVVVGHSLGEYAALFAAGVLSASDTIYLVGSRAQILENNCKAGSHSMLAVKCDLSMVQDLVSSGSLEVACINSATEIVLSGESPDIDAAKAMLSERGVMATRLNVPYAFHSTQIDAILSNFRHVAASVTFREPQCTVLSPLLGRSLLKDDINADYLCRHARETVNFFAALEAAIRNTCIDNETVFVEIGPHPVCTGFLKSTMRPDIATSSSLNRKQTAWETLAMAASLLDSKGAHLNWSEFHRDFEDALELLELPAYQWSLLNYWIDYRGNWCLSKGGSLSLPSSTNSPPPLATTAVQRVIEEVFRDTRNMLVAETDLSRPDLRVVLAGHMVNEVALCPSSLYGDIGVTVGQYMYKRMFPDVENSAIPCMNVCNMQVPKTLIAKPDSPQLIKIVAAADNAKSNINITISTEEGDHAKFTVTFGASSEWLAEWQRTAYLVESRMKMLLSGMANGEGHLLRKEMAYKLFAGFVEYEPTFQGINTVVLDPTQWEATAEIILMSPKPDQSFVIPPYWIDSIGHLSGFIMNVHPAVDNKTDVFVSHGWDTMQFARTLLPGKKYQTYVRMTEIEGTNIVAGDVYCFEDSTIVGLFGGLKFMRIPRRVLDQVLPRRGGALHKVITPEKPQIAPKTEASAFEFSSKNVARNAAPPPPSNVSITSRVLAIVAEECGVDQSELADPNNFADLGVDSLMQLAISSRMREELELEVSSSLFIDHPTIGHLKDYLGELEPISDYQEHSDTSSSKSSSEVTGSQLSSQDDDTPRTTPSQRHTPPLEEESRILKLSESLHLVPQGPVVHPLREAPLHPHKKATSFLLQGNPKTAQIKLFLFPDGGGSAASYAQIPDLSPDVVVYGLNSPFMTTPEEYTCGVSGIARYYINEMRRRQPRGPYNVGGWSAGGVIAFEGAQQLIRAGEQVERLILIDSPCPLTIEPLPISLHRWFNTLGLLGDGDPKKIPAWLLPHFQASINALSTYNARSVDPIRAPRTFIIWCEDGVCKHPTDPRPDPYPYGHAQFLLENKTDFGPQLWDAMVGMDNIVLSHVPGNHFTMMRSPYVSALGDAIRRAFIS</sequence>
<dbReference type="SUPFAM" id="SSF53901">
    <property type="entry name" value="Thiolase-like"/>
    <property type="match status" value="1"/>
</dbReference>
<dbReference type="Gene3D" id="3.40.366.10">
    <property type="entry name" value="Malonyl-Coenzyme A Acyl Carrier Protein, domain 2"/>
    <property type="match status" value="2"/>
</dbReference>
<comment type="caution">
    <text evidence="9">The sequence shown here is derived from an EMBL/GenBank/DDBJ whole genome shotgun (WGS) entry which is preliminary data.</text>
</comment>
<organism evidence="9 10">
    <name type="scientific">Paecilomyces lecythidis</name>
    <dbReference type="NCBI Taxonomy" id="3004212"/>
    <lineage>
        <taxon>Eukaryota</taxon>
        <taxon>Fungi</taxon>
        <taxon>Dikarya</taxon>
        <taxon>Ascomycota</taxon>
        <taxon>Pezizomycotina</taxon>
        <taxon>Eurotiomycetes</taxon>
        <taxon>Eurotiomycetidae</taxon>
        <taxon>Eurotiales</taxon>
        <taxon>Thermoascaceae</taxon>
        <taxon>Paecilomyces</taxon>
    </lineage>
</organism>
<feature type="domain" description="PKS/mFAS DH" evidence="8">
    <location>
        <begin position="1273"/>
        <end position="1578"/>
    </location>
</feature>
<dbReference type="InterPro" id="IPR006162">
    <property type="entry name" value="Ppantetheine_attach_site"/>
</dbReference>
<evidence type="ECO:0000256" key="1">
    <source>
        <dbReference type="ARBA" id="ARBA00022450"/>
    </source>
</evidence>
<dbReference type="InterPro" id="IPR036736">
    <property type="entry name" value="ACP-like_sf"/>
</dbReference>
<dbReference type="Pfam" id="PF14765">
    <property type="entry name" value="PS-DH"/>
    <property type="match status" value="1"/>
</dbReference>
<dbReference type="PROSITE" id="PS52004">
    <property type="entry name" value="KS3_2"/>
    <property type="match status" value="1"/>
</dbReference>
<dbReference type="SMART" id="SM00827">
    <property type="entry name" value="PKS_AT"/>
    <property type="match status" value="1"/>
</dbReference>
<dbReference type="EMBL" id="JAVDPF010000005">
    <property type="protein sequence ID" value="KAL1883479.1"/>
    <property type="molecule type" value="Genomic_DNA"/>
</dbReference>
<keyword evidence="1" id="KW-0596">Phosphopantetheine</keyword>
<dbReference type="InterPro" id="IPR029058">
    <property type="entry name" value="AB_hydrolase_fold"/>
</dbReference>
<dbReference type="InterPro" id="IPR014031">
    <property type="entry name" value="Ketoacyl_synth_C"/>
</dbReference>
<feature type="region of interest" description="C-terminal hotdog fold" evidence="4">
    <location>
        <begin position="1430"/>
        <end position="1578"/>
    </location>
</feature>
<dbReference type="InterPro" id="IPR009081">
    <property type="entry name" value="PP-bd_ACP"/>
</dbReference>
<dbReference type="InterPro" id="IPR032088">
    <property type="entry name" value="SAT"/>
</dbReference>
<dbReference type="SUPFAM" id="SSF53474">
    <property type="entry name" value="alpha/beta-Hydrolases"/>
    <property type="match status" value="1"/>
</dbReference>
<dbReference type="InterPro" id="IPR050091">
    <property type="entry name" value="PKS_NRPS_Biosynth_Enz"/>
</dbReference>
<dbReference type="InterPro" id="IPR020806">
    <property type="entry name" value="PKS_PP-bd"/>
</dbReference>
<reference evidence="9 10" key="1">
    <citation type="journal article" date="2024" name="IMA Fungus">
        <title>IMA Genome - F19 : A genome assembly and annotation guide to empower mycologists, including annotated draft genome sequences of Ceratocystis pirilliformis, Diaporthe australafricana, Fusarium ophioides, Paecilomyces lecythidis, and Sporothrix stenoceras.</title>
        <authorList>
            <person name="Aylward J."/>
            <person name="Wilson A.M."/>
            <person name="Visagie C.M."/>
            <person name="Spraker J."/>
            <person name="Barnes I."/>
            <person name="Buitendag C."/>
            <person name="Ceriani C."/>
            <person name="Del Mar Angel L."/>
            <person name="du Plessis D."/>
            <person name="Fuchs T."/>
            <person name="Gasser K."/>
            <person name="Kramer D."/>
            <person name="Li W."/>
            <person name="Munsamy K."/>
            <person name="Piso A."/>
            <person name="Price J.L."/>
            <person name="Sonnekus B."/>
            <person name="Thomas C."/>
            <person name="van der Nest A."/>
            <person name="van Dijk A."/>
            <person name="van Heerden A."/>
            <person name="van Vuuren N."/>
            <person name="Yilmaz N."/>
            <person name="Duong T.A."/>
            <person name="van der Merwe N.A."/>
            <person name="Wingfield M.J."/>
            <person name="Wingfield B.D."/>
        </authorList>
    </citation>
    <scope>NUCLEOTIDE SEQUENCE [LARGE SCALE GENOMIC DNA]</scope>
    <source>
        <strain evidence="9 10">CMW 18167</strain>
    </source>
</reference>
<feature type="active site" description="Proton acceptor; for dehydratase activity" evidence="4">
    <location>
        <position position="1305"/>
    </location>
</feature>
<evidence type="ECO:0000256" key="3">
    <source>
        <dbReference type="ARBA" id="ARBA00022679"/>
    </source>
</evidence>
<feature type="region of interest" description="N-terminal hotdog fold" evidence="4">
    <location>
        <begin position="1273"/>
        <end position="1402"/>
    </location>
</feature>
<dbReference type="PROSITE" id="PS52019">
    <property type="entry name" value="PKS_MFAS_DH"/>
    <property type="match status" value="1"/>
</dbReference>
<dbReference type="Pfam" id="PF00109">
    <property type="entry name" value="ketoacyl-synt"/>
    <property type="match status" value="1"/>
</dbReference>
<feature type="domain" description="Carrier" evidence="6">
    <location>
        <begin position="1627"/>
        <end position="1701"/>
    </location>
</feature>
<name>A0ABR3Y5C1_9EURO</name>
<evidence type="ECO:0000256" key="4">
    <source>
        <dbReference type="PROSITE-ProRule" id="PRU01363"/>
    </source>
</evidence>
<evidence type="ECO:0000313" key="9">
    <source>
        <dbReference type="EMBL" id="KAL1883479.1"/>
    </source>
</evidence>
<dbReference type="Pfam" id="PF00698">
    <property type="entry name" value="Acyl_transf_1"/>
    <property type="match status" value="1"/>
</dbReference>
<feature type="active site" description="Proton donor; for dehydratase activity" evidence="4">
    <location>
        <position position="1490"/>
    </location>
</feature>
<dbReference type="InterPro" id="IPR016036">
    <property type="entry name" value="Malonyl_transacylase_ACP-bd"/>
</dbReference>
<dbReference type="InterPro" id="IPR018201">
    <property type="entry name" value="Ketoacyl_synth_AS"/>
</dbReference>
<dbReference type="Gene3D" id="3.30.70.3290">
    <property type="match status" value="1"/>
</dbReference>
<dbReference type="Proteomes" id="UP001583193">
    <property type="component" value="Unassembled WGS sequence"/>
</dbReference>
<protein>
    <submittedName>
        <fullName evidence="9">Type I Iterative PKS</fullName>
    </submittedName>
</protein>
<keyword evidence="3" id="KW-0808">Transferase</keyword>
<dbReference type="Gene3D" id="1.10.1200.10">
    <property type="entry name" value="ACP-like"/>
    <property type="match status" value="1"/>
</dbReference>
<dbReference type="SUPFAM" id="SSF47336">
    <property type="entry name" value="ACP-like"/>
    <property type="match status" value="1"/>
</dbReference>
<dbReference type="PANTHER" id="PTHR43775">
    <property type="entry name" value="FATTY ACID SYNTHASE"/>
    <property type="match status" value="1"/>
</dbReference>
<dbReference type="PROSITE" id="PS00606">
    <property type="entry name" value="KS3_1"/>
    <property type="match status" value="1"/>
</dbReference>
<dbReference type="Pfam" id="PF22621">
    <property type="entry name" value="CurL-like_PKS_C"/>
    <property type="match status" value="1"/>
</dbReference>
<accession>A0ABR3Y5C1</accession>
<dbReference type="InterPro" id="IPR030918">
    <property type="entry name" value="PT_fungal_PKS"/>
</dbReference>
<dbReference type="NCBIfam" id="TIGR04532">
    <property type="entry name" value="PT_fungal_PKS"/>
    <property type="match status" value="1"/>
</dbReference>
<evidence type="ECO:0000259" key="8">
    <source>
        <dbReference type="PROSITE" id="PS52019"/>
    </source>
</evidence>
<dbReference type="Pfam" id="PF16073">
    <property type="entry name" value="SAT"/>
    <property type="match status" value="1"/>
</dbReference>
<dbReference type="Pfam" id="PF00975">
    <property type="entry name" value="Thioesterase"/>
    <property type="match status" value="1"/>
</dbReference>
<dbReference type="InterPro" id="IPR042104">
    <property type="entry name" value="PKS_dehydratase_sf"/>
</dbReference>
<dbReference type="InterPro" id="IPR020841">
    <property type="entry name" value="PKS_Beta-ketoAc_synthase_dom"/>
</dbReference>
<evidence type="ECO:0000259" key="7">
    <source>
        <dbReference type="PROSITE" id="PS52004"/>
    </source>
</evidence>
<dbReference type="Gene3D" id="3.40.50.1820">
    <property type="entry name" value="alpha/beta hydrolase"/>
    <property type="match status" value="1"/>
</dbReference>